<keyword evidence="9" id="KW-1185">Reference proteome</keyword>
<dbReference type="Pfam" id="PF03845">
    <property type="entry name" value="Spore_permease"/>
    <property type="match status" value="1"/>
</dbReference>
<accession>A0A0U2UTH0</accession>
<evidence type="ECO:0000256" key="2">
    <source>
        <dbReference type="ARBA" id="ARBA00007998"/>
    </source>
</evidence>
<reference evidence="9" key="1">
    <citation type="submission" date="2015-12" db="EMBL/GenBank/DDBJ databases">
        <title>Complete genome sequences of two moderately thermophilic Paenibacillus species.</title>
        <authorList>
            <person name="Butler R.III."/>
            <person name="Wang J."/>
            <person name="Stark B.C."/>
            <person name="Pombert J.-F."/>
        </authorList>
    </citation>
    <scope>NUCLEOTIDE SEQUENCE [LARGE SCALE GENOMIC DNA]</scope>
    <source>
        <strain evidence="9">32O-Y</strain>
    </source>
</reference>
<gene>
    <name evidence="8" type="ORF">IJ22_49710</name>
</gene>
<evidence type="ECO:0000313" key="9">
    <source>
        <dbReference type="Proteomes" id="UP000061660"/>
    </source>
</evidence>
<keyword evidence="5" id="KW-0812">Transmembrane</keyword>
<evidence type="ECO:0000256" key="4">
    <source>
        <dbReference type="ARBA" id="ARBA00022544"/>
    </source>
</evidence>
<dbReference type="AlphaFoldDB" id="A0A0U2UTH0"/>
<keyword evidence="6" id="KW-1133">Transmembrane helix</keyword>
<keyword evidence="3" id="KW-0813">Transport</keyword>
<sequence length="373" mass="43579">MKPFIDKRFVVSPFFVFFLIYSSQVDVGMLTFQRTIAKSAGYDAWMSVIICGLSIQAVIWMMYRILGTGNRDVIHINSFCFGQWIGGMFNLCIMLYYLFAAFVVFRSYIEVIQVWMFPLMSTWQISIIILLLIYYIVSSGFRVITGLCFWGAVLPFLFLFPLIFSPLEFAHFNNLLPLFHHSAKEIFESSKSMLFQFQGFETLFMFYPFIKNAEKSQKWAHYGTLFSILLYLLVTIVTFVYFSEGQLKHTLWPTLTLLKIAQVPIIERFEYIVVSLWLLVVLPTITLHLWSACRGVRKMVQCKQRILLLIFLVGFGLLTNIIEDRNLIRRFTAVYSEIGFYFIYVYIPLLFVAVHIRQKWIKPGTVTDEAPKA</sequence>
<dbReference type="Gene3D" id="1.20.1740.10">
    <property type="entry name" value="Amino acid/polyamine transporter I"/>
    <property type="match status" value="1"/>
</dbReference>
<evidence type="ECO:0000256" key="1">
    <source>
        <dbReference type="ARBA" id="ARBA00004141"/>
    </source>
</evidence>
<dbReference type="NCBIfam" id="TIGR00912">
    <property type="entry name" value="2A0309"/>
    <property type="match status" value="1"/>
</dbReference>
<evidence type="ECO:0000256" key="6">
    <source>
        <dbReference type="ARBA" id="ARBA00022989"/>
    </source>
</evidence>
<name>A0A0U2UTH0_9BACL</name>
<dbReference type="InterPro" id="IPR004761">
    <property type="entry name" value="Spore_GerAB"/>
</dbReference>
<protein>
    <submittedName>
        <fullName evidence="8">Germination protein</fullName>
    </submittedName>
</protein>
<organism evidence="8 9">
    <name type="scientific">Paenibacillus naphthalenovorans</name>
    <dbReference type="NCBI Taxonomy" id="162209"/>
    <lineage>
        <taxon>Bacteria</taxon>
        <taxon>Bacillati</taxon>
        <taxon>Bacillota</taxon>
        <taxon>Bacilli</taxon>
        <taxon>Bacillales</taxon>
        <taxon>Paenibacillaceae</taxon>
        <taxon>Paenibacillus</taxon>
    </lineage>
</organism>
<dbReference type="KEGG" id="pnp:IJ22_49710"/>
<comment type="subcellular location">
    <subcellularLocation>
        <location evidence="1">Membrane</location>
        <topology evidence="1">Multi-pass membrane protein</topology>
    </subcellularLocation>
</comment>
<dbReference type="OrthoDB" id="2380240at2"/>
<dbReference type="PANTHER" id="PTHR34975:SF2">
    <property type="entry name" value="SPORE GERMINATION PROTEIN A2"/>
    <property type="match status" value="1"/>
</dbReference>
<dbReference type="GO" id="GO:0016020">
    <property type="term" value="C:membrane"/>
    <property type="evidence" value="ECO:0007669"/>
    <property type="project" value="UniProtKB-SubCell"/>
</dbReference>
<dbReference type="RefSeq" id="WP_062410643.1">
    <property type="nucleotide sequence ID" value="NZ_CP013652.1"/>
</dbReference>
<keyword evidence="7" id="KW-0472">Membrane</keyword>
<evidence type="ECO:0000256" key="7">
    <source>
        <dbReference type="ARBA" id="ARBA00023136"/>
    </source>
</evidence>
<evidence type="ECO:0000256" key="3">
    <source>
        <dbReference type="ARBA" id="ARBA00022448"/>
    </source>
</evidence>
<evidence type="ECO:0000313" key="8">
    <source>
        <dbReference type="EMBL" id="ALS25233.1"/>
    </source>
</evidence>
<dbReference type="EMBL" id="CP013652">
    <property type="protein sequence ID" value="ALS25233.1"/>
    <property type="molecule type" value="Genomic_DNA"/>
</dbReference>
<reference evidence="8 9" key="2">
    <citation type="journal article" date="2016" name="Genome Announc.">
        <title>Complete Genome Sequences of Two Interactive Moderate Thermophiles, Paenibacillus napthalenovorans 32O-Y and Paenibacillus sp. 32O-W.</title>
        <authorList>
            <person name="Butler R.R.III."/>
            <person name="Wang J."/>
            <person name="Stark B.C."/>
            <person name="Pombert J.F."/>
        </authorList>
    </citation>
    <scope>NUCLEOTIDE SEQUENCE [LARGE SCALE GENOMIC DNA]</scope>
    <source>
        <strain evidence="8 9">32O-Y</strain>
    </source>
</reference>
<dbReference type="GO" id="GO:0009847">
    <property type="term" value="P:spore germination"/>
    <property type="evidence" value="ECO:0007669"/>
    <property type="project" value="InterPro"/>
</dbReference>
<keyword evidence="4" id="KW-0309">Germination</keyword>
<dbReference type="PATRIC" id="fig|162209.4.peg.5253"/>
<dbReference type="Proteomes" id="UP000061660">
    <property type="component" value="Chromosome"/>
</dbReference>
<proteinExistence type="inferred from homology"/>
<evidence type="ECO:0000256" key="5">
    <source>
        <dbReference type="ARBA" id="ARBA00022692"/>
    </source>
</evidence>
<dbReference type="PANTHER" id="PTHR34975">
    <property type="entry name" value="SPORE GERMINATION PROTEIN A2"/>
    <property type="match status" value="1"/>
</dbReference>
<comment type="similarity">
    <text evidence="2">Belongs to the amino acid-polyamine-organocation (APC) superfamily. Spore germination protein (SGP) (TC 2.A.3.9) family.</text>
</comment>
<dbReference type="STRING" id="162209.IJ22_49710"/>